<evidence type="ECO:0000259" key="5">
    <source>
        <dbReference type="PROSITE" id="PS01124"/>
    </source>
</evidence>
<keyword evidence="2" id="KW-0238">DNA-binding</keyword>
<dbReference type="PANTHER" id="PTHR46796:SF6">
    <property type="entry name" value="ARAC SUBFAMILY"/>
    <property type="match status" value="1"/>
</dbReference>
<dbReference type="SMART" id="SM00342">
    <property type="entry name" value="HTH_ARAC"/>
    <property type="match status" value="1"/>
</dbReference>
<evidence type="ECO:0000256" key="3">
    <source>
        <dbReference type="ARBA" id="ARBA00023159"/>
    </source>
</evidence>
<sequence>MRDRNFFPVLTELELQLPMYLTSAGGWINQERTDRPDGFFSFQWIQCLRGQGRLELGGAAADVGEGQGMLLYAGVPHRYYAVQEPWSVVWVTFHGSVVPEMLERLRLKESGVYTVSEPESLLEQLDRAAEVMSGSDPLRGYEGSALLYRLLLDLAKRSSFKAGGSRQQHLQSIAPMLRLIEERYADDLSLDDLAGSLGVTPQYACALFRRSFGMRPFEYVTKHRLRRAKELLLADFSLAVAEVGRRVGYGHTSYFIKLFKQQEGMTPSQFRQLFLG</sequence>
<evidence type="ECO:0000313" key="6">
    <source>
        <dbReference type="EMBL" id="TLS49659.1"/>
    </source>
</evidence>
<dbReference type="SUPFAM" id="SSF51215">
    <property type="entry name" value="Regulatory protein AraC"/>
    <property type="match status" value="1"/>
</dbReference>
<accession>A0A5R9G3S6</accession>
<dbReference type="RefSeq" id="WP_138196812.1">
    <property type="nucleotide sequence ID" value="NZ_VCIW01000019.1"/>
</dbReference>
<dbReference type="InterPro" id="IPR018062">
    <property type="entry name" value="HTH_AraC-typ_CS"/>
</dbReference>
<dbReference type="EMBL" id="VCIW01000019">
    <property type="protein sequence ID" value="TLS49659.1"/>
    <property type="molecule type" value="Genomic_DNA"/>
</dbReference>
<dbReference type="GO" id="GO:0003700">
    <property type="term" value="F:DNA-binding transcription factor activity"/>
    <property type="evidence" value="ECO:0007669"/>
    <property type="project" value="InterPro"/>
</dbReference>
<dbReference type="InterPro" id="IPR020449">
    <property type="entry name" value="Tscrpt_reg_AraC-type_HTH"/>
</dbReference>
<feature type="domain" description="HTH araC/xylS-type" evidence="5">
    <location>
        <begin position="174"/>
        <end position="273"/>
    </location>
</feature>
<dbReference type="PROSITE" id="PS01124">
    <property type="entry name" value="HTH_ARAC_FAMILY_2"/>
    <property type="match status" value="1"/>
</dbReference>
<dbReference type="InterPro" id="IPR003313">
    <property type="entry name" value="AraC-bd"/>
</dbReference>
<comment type="caution">
    <text evidence="6">The sequence shown here is derived from an EMBL/GenBank/DDBJ whole genome shotgun (WGS) entry which is preliminary data.</text>
</comment>
<dbReference type="Gene3D" id="2.60.120.280">
    <property type="entry name" value="Regulatory protein AraC"/>
    <property type="match status" value="1"/>
</dbReference>
<evidence type="ECO:0000256" key="1">
    <source>
        <dbReference type="ARBA" id="ARBA00023015"/>
    </source>
</evidence>
<organism evidence="6 7">
    <name type="scientific">Paenibacillus antri</name>
    <dbReference type="NCBI Taxonomy" id="2582848"/>
    <lineage>
        <taxon>Bacteria</taxon>
        <taxon>Bacillati</taxon>
        <taxon>Bacillota</taxon>
        <taxon>Bacilli</taxon>
        <taxon>Bacillales</taxon>
        <taxon>Paenibacillaceae</taxon>
        <taxon>Paenibacillus</taxon>
    </lineage>
</organism>
<dbReference type="Pfam" id="PF12833">
    <property type="entry name" value="HTH_18"/>
    <property type="match status" value="1"/>
</dbReference>
<gene>
    <name evidence="6" type="ORF">FE782_23580</name>
</gene>
<dbReference type="AlphaFoldDB" id="A0A5R9G3S6"/>
<dbReference type="Proteomes" id="UP000309676">
    <property type="component" value="Unassembled WGS sequence"/>
</dbReference>
<evidence type="ECO:0000256" key="4">
    <source>
        <dbReference type="ARBA" id="ARBA00023163"/>
    </source>
</evidence>
<dbReference type="SUPFAM" id="SSF46689">
    <property type="entry name" value="Homeodomain-like"/>
    <property type="match status" value="2"/>
</dbReference>
<keyword evidence="1" id="KW-0805">Transcription regulation</keyword>
<name>A0A5R9G3S6_9BACL</name>
<dbReference type="PANTHER" id="PTHR46796">
    <property type="entry name" value="HTH-TYPE TRANSCRIPTIONAL ACTIVATOR RHAS-RELATED"/>
    <property type="match status" value="1"/>
</dbReference>
<dbReference type="PROSITE" id="PS00041">
    <property type="entry name" value="HTH_ARAC_FAMILY_1"/>
    <property type="match status" value="1"/>
</dbReference>
<dbReference type="Gene3D" id="1.10.10.60">
    <property type="entry name" value="Homeodomain-like"/>
    <property type="match status" value="2"/>
</dbReference>
<dbReference type="InterPro" id="IPR050204">
    <property type="entry name" value="AraC_XylS_family_regulators"/>
</dbReference>
<proteinExistence type="predicted"/>
<evidence type="ECO:0000313" key="7">
    <source>
        <dbReference type="Proteomes" id="UP000309676"/>
    </source>
</evidence>
<reference evidence="6 7" key="1">
    <citation type="submission" date="2019-05" db="EMBL/GenBank/DDBJ databases">
        <authorList>
            <person name="Narsing Rao M.P."/>
            <person name="Li W.J."/>
        </authorList>
    </citation>
    <scope>NUCLEOTIDE SEQUENCE [LARGE SCALE GENOMIC DNA]</scope>
    <source>
        <strain evidence="6 7">SYSU_K30003</strain>
    </source>
</reference>
<dbReference type="OrthoDB" id="185320at2"/>
<keyword evidence="3" id="KW-0010">Activator</keyword>
<dbReference type="InterPro" id="IPR018060">
    <property type="entry name" value="HTH_AraC"/>
</dbReference>
<keyword evidence="7" id="KW-1185">Reference proteome</keyword>
<dbReference type="InterPro" id="IPR009057">
    <property type="entry name" value="Homeodomain-like_sf"/>
</dbReference>
<dbReference type="Pfam" id="PF02311">
    <property type="entry name" value="AraC_binding"/>
    <property type="match status" value="1"/>
</dbReference>
<protein>
    <submittedName>
        <fullName evidence="6">AraC family transcriptional regulator</fullName>
    </submittedName>
</protein>
<dbReference type="InterPro" id="IPR037923">
    <property type="entry name" value="HTH-like"/>
</dbReference>
<keyword evidence="4" id="KW-0804">Transcription</keyword>
<dbReference type="GO" id="GO:0043565">
    <property type="term" value="F:sequence-specific DNA binding"/>
    <property type="evidence" value="ECO:0007669"/>
    <property type="project" value="InterPro"/>
</dbReference>
<dbReference type="PRINTS" id="PR00032">
    <property type="entry name" value="HTHARAC"/>
</dbReference>
<evidence type="ECO:0000256" key="2">
    <source>
        <dbReference type="ARBA" id="ARBA00023125"/>
    </source>
</evidence>